<keyword evidence="2" id="KW-1185">Reference proteome</keyword>
<evidence type="ECO:0000313" key="2">
    <source>
        <dbReference type="Proteomes" id="UP001214854"/>
    </source>
</evidence>
<organism evidence="1 2">
    <name type="scientific">Asticcacaulis aquaticus</name>
    <dbReference type="NCBI Taxonomy" id="2984212"/>
    <lineage>
        <taxon>Bacteria</taxon>
        <taxon>Pseudomonadati</taxon>
        <taxon>Pseudomonadota</taxon>
        <taxon>Alphaproteobacteria</taxon>
        <taxon>Caulobacterales</taxon>
        <taxon>Caulobacteraceae</taxon>
        <taxon>Asticcacaulis</taxon>
    </lineage>
</organism>
<protein>
    <submittedName>
        <fullName evidence="1">Uncharacterized protein</fullName>
    </submittedName>
</protein>
<evidence type="ECO:0000313" key="1">
    <source>
        <dbReference type="EMBL" id="MDC7681742.1"/>
    </source>
</evidence>
<dbReference type="InterPro" id="IPR029044">
    <property type="entry name" value="Nucleotide-diphossugar_trans"/>
</dbReference>
<accession>A0ABT5HP47</accession>
<comment type="caution">
    <text evidence="1">The sequence shown here is derived from an EMBL/GenBank/DDBJ whole genome shotgun (WGS) entry which is preliminary data.</text>
</comment>
<dbReference type="Proteomes" id="UP001214854">
    <property type="component" value="Unassembled WGS sequence"/>
</dbReference>
<proteinExistence type="predicted"/>
<name>A0ABT5HP47_9CAUL</name>
<dbReference type="EMBL" id="JAQQKX010000001">
    <property type="protein sequence ID" value="MDC7681742.1"/>
    <property type="molecule type" value="Genomic_DNA"/>
</dbReference>
<dbReference type="Gene3D" id="3.90.550.10">
    <property type="entry name" value="Spore Coat Polysaccharide Biosynthesis Protein SpsA, Chain A"/>
    <property type="match status" value="1"/>
</dbReference>
<reference evidence="1 2" key="1">
    <citation type="submission" date="2023-01" db="EMBL/GenBank/DDBJ databases">
        <title>Novel species of the genus Asticcacaulis isolated from rivers.</title>
        <authorList>
            <person name="Lu H."/>
        </authorList>
    </citation>
    <scope>NUCLEOTIDE SEQUENCE [LARGE SCALE GENOMIC DNA]</scope>
    <source>
        <strain evidence="1 2">BYS171W</strain>
    </source>
</reference>
<gene>
    <name evidence="1" type="ORF">PQU92_00495</name>
</gene>
<dbReference type="SUPFAM" id="SSF53448">
    <property type="entry name" value="Nucleotide-diphospho-sugar transferases"/>
    <property type="match status" value="1"/>
</dbReference>
<sequence>MRENLIPKLEFRIPISPTPGFFKQVELFNYCLRQLGGAYEECLLTVVVGDECNIDWVKSENPWSRNFNISWQAVPVDIFREFGIHGTANWRLCIPSSADIIILSDADTILTKDIDPLFSVLCRDDPVIIGHMAHFPPPISIAPSDGYERGGKYFWSDIFDRFDIEWPSVLHNYSMTNAESSVPAYFNLGFVGLNASALSSIGKHVLDYERRFKEICDSHMRCQIILTLMSYKLGFNIGVLPAQYNAANDPEHIRLNYISEDDIRVMHYLRESEFRRSTFLTPNEIIGFLDSKLELPCNKLLQKIVKNFYIKNGKI</sequence>
<dbReference type="RefSeq" id="WP_272746264.1">
    <property type="nucleotide sequence ID" value="NZ_JAQQKX010000001.1"/>
</dbReference>